<protein>
    <submittedName>
        <fullName evidence="1">GatB/YqeY domain-containing protein</fullName>
    </submittedName>
</protein>
<dbReference type="Proteomes" id="UP000885822">
    <property type="component" value="Unassembled WGS sequence"/>
</dbReference>
<proteinExistence type="predicted"/>
<dbReference type="InterPro" id="IPR023168">
    <property type="entry name" value="GatB_Yqey_C_2"/>
</dbReference>
<comment type="caution">
    <text evidence="1">The sequence shown here is derived from an EMBL/GenBank/DDBJ whole genome shotgun (WGS) entry which is preliminary data.</text>
</comment>
<dbReference type="InterPro" id="IPR003789">
    <property type="entry name" value="Asn/Gln_tRNA_amidoTrase-B-like"/>
</dbReference>
<accession>A0A831NW43</accession>
<reference evidence="1" key="1">
    <citation type="journal article" date="2020" name="mSystems">
        <title>Genome- and Community-Level Interaction Insights into Carbon Utilization and Element Cycling Functions of Hydrothermarchaeota in Hydrothermal Sediment.</title>
        <authorList>
            <person name="Zhou Z."/>
            <person name="Liu Y."/>
            <person name="Xu W."/>
            <person name="Pan J."/>
            <person name="Luo Z.H."/>
            <person name="Li M."/>
        </authorList>
    </citation>
    <scope>NUCLEOTIDE SEQUENCE [LARGE SCALE GENOMIC DNA]</scope>
    <source>
        <strain evidence="1">HyVt-26</strain>
    </source>
</reference>
<dbReference type="Gene3D" id="1.10.10.410">
    <property type="match status" value="1"/>
</dbReference>
<evidence type="ECO:0000313" key="1">
    <source>
        <dbReference type="EMBL" id="HDK38380.1"/>
    </source>
</evidence>
<dbReference type="Pfam" id="PF09424">
    <property type="entry name" value="YqeY"/>
    <property type="match status" value="1"/>
</dbReference>
<dbReference type="SUPFAM" id="SSF89095">
    <property type="entry name" value="GatB/YqeY motif"/>
    <property type="match status" value="1"/>
</dbReference>
<feature type="non-terminal residue" evidence="1">
    <location>
        <position position="152"/>
    </location>
</feature>
<gene>
    <name evidence="1" type="ORF">ENG92_05135</name>
</gene>
<dbReference type="Gene3D" id="1.10.1510.10">
    <property type="entry name" value="Uncharacterised protein YqeY/AIM41 PF09424, N-terminal domain"/>
    <property type="match status" value="1"/>
</dbReference>
<dbReference type="PANTHER" id="PTHR28055:SF1">
    <property type="entry name" value="ALTERED INHERITANCE OF MITOCHONDRIA PROTEIN 41, MITOCHONDRIAL"/>
    <property type="match status" value="1"/>
</dbReference>
<name>A0A831NW43_9GAMM</name>
<organism evidence="1">
    <name type="scientific">Thiolapillus brandeum</name>
    <dbReference type="NCBI Taxonomy" id="1076588"/>
    <lineage>
        <taxon>Bacteria</taxon>
        <taxon>Pseudomonadati</taxon>
        <taxon>Pseudomonadota</taxon>
        <taxon>Gammaproteobacteria</taxon>
        <taxon>Chromatiales</taxon>
        <taxon>Sedimenticolaceae</taxon>
        <taxon>Thiolapillus</taxon>
    </lineage>
</organism>
<dbReference type="InterPro" id="IPR042184">
    <property type="entry name" value="YqeY/Aim41_N"/>
</dbReference>
<dbReference type="InterPro" id="IPR019004">
    <property type="entry name" value="YqeY/Aim41"/>
</dbReference>
<dbReference type="PANTHER" id="PTHR28055">
    <property type="entry name" value="ALTERED INHERITANCE OF MITOCHONDRIA PROTEIN 41, MITOCHONDRIAL"/>
    <property type="match status" value="1"/>
</dbReference>
<dbReference type="GO" id="GO:0016884">
    <property type="term" value="F:carbon-nitrogen ligase activity, with glutamine as amido-N-donor"/>
    <property type="evidence" value="ECO:0007669"/>
    <property type="project" value="InterPro"/>
</dbReference>
<sequence length="152" mass="16778">MPAVSALKQRITDDMKAAMKGGDKSRLGVIRLILAAIKQIEVDERIELDDARVLSVLDKMVKQRRDSITQYENAGRTELADQEKFEIGVIQEYLPQQLTEDEIAVLIDEAMQATGASSMKDMGKLMGMLKPKLQGRADMGAVSAQIKNKLTG</sequence>
<dbReference type="AlphaFoldDB" id="A0A831NW43"/>
<dbReference type="EMBL" id="DRCV01000226">
    <property type="protein sequence ID" value="HDK38380.1"/>
    <property type="molecule type" value="Genomic_DNA"/>
</dbReference>